<dbReference type="EMBL" id="BDQI01000012">
    <property type="protein sequence ID" value="GAX54064.1"/>
    <property type="molecule type" value="Genomic_DNA"/>
</dbReference>
<proteinExistence type="predicted"/>
<evidence type="ECO:0000256" key="1">
    <source>
        <dbReference type="SAM" id="MobiDB-lite"/>
    </source>
</evidence>
<sequence>MTAPRSPRLDCPIPAMDGPQDAERACGATGVGAREKFARQGVLSALPTVLRIAGTARCSDRRYAA</sequence>
<evidence type="ECO:0000313" key="3">
    <source>
        <dbReference type="Proteomes" id="UP000217446"/>
    </source>
</evidence>
<comment type="caution">
    <text evidence="2">The sequence shown here is derived from an EMBL/GenBank/DDBJ whole genome shotgun (WGS) entry which is preliminary data.</text>
</comment>
<dbReference type="AlphaFoldDB" id="A0A250VIY6"/>
<feature type="region of interest" description="Disordered" evidence="1">
    <location>
        <begin position="1"/>
        <end position="24"/>
    </location>
</feature>
<organism evidence="2 3">
    <name type="scientific">Streptomyces olivochromogenes</name>
    <dbReference type="NCBI Taxonomy" id="1963"/>
    <lineage>
        <taxon>Bacteria</taxon>
        <taxon>Bacillati</taxon>
        <taxon>Actinomycetota</taxon>
        <taxon>Actinomycetes</taxon>
        <taxon>Kitasatosporales</taxon>
        <taxon>Streptomycetaceae</taxon>
        <taxon>Streptomyces</taxon>
    </lineage>
</organism>
<name>A0A250VIY6_STROL</name>
<reference evidence="3" key="1">
    <citation type="submission" date="2017-05" db="EMBL/GenBank/DDBJ databases">
        <title>Streptomyces olivochromogenes NBRC 3561 whole genome shotgun sequence.</title>
        <authorList>
            <person name="Dohra H."/>
            <person name="Kodani S."/>
        </authorList>
    </citation>
    <scope>NUCLEOTIDE SEQUENCE [LARGE SCALE GENOMIC DNA]</scope>
    <source>
        <strain evidence="3">NBRC 3561</strain>
    </source>
</reference>
<accession>A0A250VIY6</accession>
<evidence type="ECO:0000313" key="2">
    <source>
        <dbReference type="EMBL" id="GAX54064.1"/>
    </source>
</evidence>
<keyword evidence="3" id="KW-1185">Reference proteome</keyword>
<dbReference type="Proteomes" id="UP000217446">
    <property type="component" value="Unassembled WGS sequence"/>
</dbReference>
<protein>
    <submittedName>
        <fullName evidence="2">Uncharacterized protein</fullName>
    </submittedName>
</protein>
<gene>
    <name evidence="2" type="ORF">SO3561_05598</name>
</gene>